<dbReference type="GO" id="GO:0016787">
    <property type="term" value="F:hydrolase activity"/>
    <property type="evidence" value="ECO:0007669"/>
    <property type="project" value="UniProtKB-KW"/>
</dbReference>
<keyword evidence="3" id="KW-1185">Reference proteome</keyword>
<sequence length="88" mass="10264">LFESYGKVTEKEVRWRDICVARRKPRRIFVQANTKIDDNGDVALISYDATSAGVIQSFVERYEPEAIDDLEKCWEQDSVWYPRAYGAK</sequence>
<proteinExistence type="predicted"/>
<dbReference type="Proteomes" id="UP000050761">
    <property type="component" value="Unassembled WGS sequence"/>
</dbReference>
<evidence type="ECO:0000313" key="4">
    <source>
        <dbReference type="WBParaSite" id="HPBE_0000363401-mRNA-1"/>
    </source>
</evidence>
<dbReference type="GO" id="GO:0046872">
    <property type="term" value="F:metal ion binding"/>
    <property type="evidence" value="ECO:0007669"/>
    <property type="project" value="UniProtKB-KW"/>
</dbReference>
<name>A0A183FBU2_HELPZ</name>
<dbReference type="AlphaFoldDB" id="A0A183FBU2"/>
<evidence type="ECO:0000313" key="3">
    <source>
        <dbReference type="Proteomes" id="UP000050761"/>
    </source>
</evidence>
<keyword evidence="1" id="KW-0479">Metal-binding</keyword>
<dbReference type="InterPro" id="IPR039461">
    <property type="entry name" value="Peptidase_M49"/>
</dbReference>
<evidence type="ECO:0000256" key="1">
    <source>
        <dbReference type="ARBA" id="ARBA00022723"/>
    </source>
</evidence>
<evidence type="ECO:0000256" key="2">
    <source>
        <dbReference type="ARBA" id="ARBA00022801"/>
    </source>
</evidence>
<accession>A0A183FBU2</accession>
<dbReference type="WBParaSite" id="HPBE_0000363401-mRNA-1">
    <property type="protein sequence ID" value="HPBE_0000363401-mRNA-1"/>
    <property type="gene ID" value="HPBE_0000363401"/>
</dbReference>
<protein>
    <submittedName>
        <fullName evidence="4">START domain-containing protein</fullName>
    </submittedName>
</protein>
<dbReference type="Pfam" id="PF03571">
    <property type="entry name" value="Peptidase_M49"/>
    <property type="match status" value="1"/>
</dbReference>
<organism evidence="3 4">
    <name type="scientific">Heligmosomoides polygyrus</name>
    <name type="common">Parasitic roundworm</name>
    <dbReference type="NCBI Taxonomy" id="6339"/>
    <lineage>
        <taxon>Eukaryota</taxon>
        <taxon>Metazoa</taxon>
        <taxon>Ecdysozoa</taxon>
        <taxon>Nematoda</taxon>
        <taxon>Chromadorea</taxon>
        <taxon>Rhabditida</taxon>
        <taxon>Rhabditina</taxon>
        <taxon>Rhabditomorpha</taxon>
        <taxon>Strongyloidea</taxon>
        <taxon>Heligmosomidae</taxon>
        <taxon>Heligmosomoides</taxon>
    </lineage>
</organism>
<keyword evidence="2" id="KW-0378">Hydrolase</keyword>
<reference evidence="4" key="1">
    <citation type="submission" date="2019-09" db="UniProtKB">
        <authorList>
            <consortium name="WormBaseParasite"/>
        </authorList>
    </citation>
    <scope>IDENTIFICATION</scope>
</reference>